<evidence type="ECO:0000313" key="1">
    <source>
        <dbReference type="Ensembl" id="ENSMSIP00000026525.1"/>
    </source>
</evidence>
<dbReference type="Ensembl" id="ENSMSIT00000033455.1">
    <property type="protein sequence ID" value="ENSMSIP00000026525.1"/>
    <property type="gene ID" value="ENSMSIG00000022391.1"/>
</dbReference>
<reference evidence="1" key="2">
    <citation type="submission" date="2025-09" db="UniProtKB">
        <authorList>
            <consortium name="Ensembl"/>
        </authorList>
    </citation>
    <scope>IDENTIFICATION</scope>
</reference>
<protein>
    <submittedName>
        <fullName evidence="1">Uncharacterized protein</fullName>
    </submittedName>
</protein>
<accession>A0A8C6HVI0</accession>
<evidence type="ECO:0000313" key="2">
    <source>
        <dbReference type="Proteomes" id="UP000694415"/>
    </source>
</evidence>
<organism evidence="1 2">
    <name type="scientific">Mus spicilegus</name>
    <name type="common">Mound-building mouse</name>
    <dbReference type="NCBI Taxonomy" id="10103"/>
    <lineage>
        <taxon>Eukaryota</taxon>
        <taxon>Metazoa</taxon>
        <taxon>Chordata</taxon>
        <taxon>Craniata</taxon>
        <taxon>Vertebrata</taxon>
        <taxon>Euteleostomi</taxon>
        <taxon>Mammalia</taxon>
        <taxon>Eutheria</taxon>
        <taxon>Euarchontoglires</taxon>
        <taxon>Glires</taxon>
        <taxon>Rodentia</taxon>
        <taxon>Myomorpha</taxon>
        <taxon>Muroidea</taxon>
        <taxon>Muridae</taxon>
        <taxon>Murinae</taxon>
        <taxon>Mus</taxon>
        <taxon>Mus</taxon>
    </lineage>
</organism>
<dbReference type="AlphaFoldDB" id="A0A8C6HVI0"/>
<keyword evidence="2" id="KW-1185">Reference proteome</keyword>
<dbReference type="Proteomes" id="UP000694415">
    <property type="component" value="Unplaced"/>
</dbReference>
<name>A0A8C6HVI0_MUSSI</name>
<sequence>MVGPWIMAAAVKWVISNRTIWKYLFPFQNGNLSTVYYIHVLTVARQALSYSPALHSDFNGPQSPLPLRQISFELLPWDLG</sequence>
<reference evidence="1" key="1">
    <citation type="submission" date="2025-08" db="UniProtKB">
        <authorList>
            <consortium name="Ensembl"/>
        </authorList>
    </citation>
    <scope>IDENTIFICATION</scope>
</reference>
<proteinExistence type="predicted"/>